<dbReference type="Pfam" id="PF03819">
    <property type="entry name" value="MazG"/>
    <property type="match status" value="1"/>
</dbReference>
<sequence>MKLKTLKNDMKDQKEHKMTIQDIQKILRDNEQVLRIKFATLTKKEKDILMRTVKLQEEVGELANDILSSLTLQRSSKLKSYTKENLREEFADVVLTAVGLSNALNVDLDKALKKKLQKILSKYIYDK</sequence>
<accession>A0A1F7HDB0</accession>
<dbReference type="AlphaFoldDB" id="A0A1F7HDB0"/>
<dbReference type="SUPFAM" id="SSF101386">
    <property type="entry name" value="all-alpha NTP pyrophosphatases"/>
    <property type="match status" value="1"/>
</dbReference>
<name>A0A1F7HDB0_9BACT</name>
<comment type="caution">
    <text evidence="2">The sequence shown here is derived from an EMBL/GenBank/DDBJ whole genome shotgun (WGS) entry which is preliminary data.</text>
</comment>
<dbReference type="InterPro" id="IPR004518">
    <property type="entry name" value="MazG-like_dom"/>
</dbReference>
<evidence type="ECO:0000313" key="2">
    <source>
        <dbReference type="EMBL" id="OGK29261.1"/>
    </source>
</evidence>
<dbReference type="EMBL" id="MFZS01000009">
    <property type="protein sequence ID" value="OGK29261.1"/>
    <property type="molecule type" value="Genomic_DNA"/>
</dbReference>
<evidence type="ECO:0000259" key="1">
    <source>
        <dbReference type="Pfam" id="PF03819"/>
    </source>
</evidence>
<reference evidence="2 3" key="1">
    <citation type="journal article" date="2016" name="Nat. Commun.">
        <title>Thousands of microbial genomes shed light on interconnected biogeochemical processes in an aquifer system.</title>
        <authorList>
            <person name="Anantharaman K."/>
            <person name="Brown C.T."/>
            <person name="Hug L.A."/>
            <person name="Sharon I."/>
            <person name="Castelle C.J."/>
            <person name="Probst A.J."/>
            <person name="Thomas B.C."/>
            <person name="Singh A."/>
            <person name="Wilkins M.J."/>
            <person name="Karaoz U."/>
            <person name="Brodie E.L."/>
            <person name="Williams K.H."/>
            <person name="Hubbard S.S."/>
            <person name="Banfield J.F."/>
        </authorList>
    </citation>
    <scope>NUCLEOTIDE SEQUENCE [LARGE SCALE GENOMIC DNA]</scope>
</reference>
<protein>
    <recommendedName>
        <fullName evidence="1">NTP pyrophosphohydrolase MazG-like domain-containing protein</fullName>
    </recommendedName>
</protein>
<dbReference type="Proteomes" id="UP000177027">
    <property type="component" value="Unassembled WGS sequence"/>
</dbReference>
<feature type="domain" description="NTP pyrophosphohydrolase MazG-like" evidence="1">
    <location>
        <begin position="54"/>
        <end position="119"/>
    </location>
</feature>
<dbReference type="Gene3D" id="1.10.287.1080">
    <property type="entry name" value="MazG-like"/>
    <property type="match status" value="1"/>
</dbReference>
<evidence type="ECO:0000313" key="3">
    <source>
        <dbReference type="Proteomes" id="UP000177027"/>
    </source>
</evidence>
<proteinExistence type="predicted"/>
<gene>
    <name evidence="2" type="ORF">A3D06_00880</name>
</gene>
<organism evidence="2 3">
    <name type="scientific">Candidatus Roizmanbacteria bacterium RIFCSPHIGHO2_02_FULL_40_9</name>
    <dbReference type="NCBI Taxonomy" id="1802042"/>
    <lineage>
        <taxon>Bacteria</taxon>
        <taxon>Candidatus Roizmaniibacteriota</taxon>
    </lineage>
</organism>